<dbReference type="GO" id="GO:0006535">
    <property type="term" value="P:cysteine biosynthetic process from serine"/>
    <property type="evidence" value="ECO:0007669"/>
    <property type="project" value="InterPro"/>
</dbReference>
<feature type="domain" description="Tryptophan synthase beta chain-like PALP" evidence="16">
    <location>
        <begin position="80"/>
        <end position="207"/>
    </location>
</feature>
<feature type="transmembrane region" description="Helical" evidence="15">
    <location>
        <begin position="28"/>
        <end position="52"/>
    </location>
</feature>
<dbReference type="Proteomes" id="UP000076738">
    <property type="component" value="Unassembled WGS sequence"/>
</dbReference>
<evidence type="ECO:0000256" key="7">
    <source>
        <dbReference type="ARBA" id="ARBA00022787"/>
    </source>
</evidence>
<keyword evidence="10" id="KW-0496">Mitochondrion</keyword>
<dbReference type="InterPro" id="IPR001216">
    <property type="entry name" value="P-phosphate_BS"/>
</dbReference>
<reference evidence="17 18" key="1">
    <citation type="journal article" date="2016" name="Mol. Biol. Evol.">
        <title>Comparative Genomics of Early-Diverging Mushroom-Forming Fungi Provides Insights into the Origins of Lignocellulose Decay Capabilities.</title>
        <authorList>
            <person name="Nagy L.G."/>
            <person name="Riley R."/>
            <person name="Tritt A."/>
            <person name="Adam C."/>
            <person name="Daum C."/>
            <person name="Floudas D."/>
            <person name="Sun H."/>
            <person name="Yadav J.S."/>
            <person name="Pangilinan J."/>
            <person name="Larsson K.H."/>
            <person name="Matsuura K."/>
            <person name="Barry K."/>
            <person name="Labutti K."/>
            <person name="Kuo R."/>
            <person name="Ohm R.A."/>
            <person name="Bhattacharya S.S."/>
            <person name="Shirouzu T."/>
            <person name="Yoshinaga Y."/>
            <person name="Martin F.M."/>
            <person name="Grigoriev I.V."/>
            <person name="Hibbett D.S."/>
        </authorList>
    </citation>
    <scope>NUCLEOTIDE SEQUENCE [LARGE SCALE GENOMIC DNA]</scope>
    <source>
        <strain evidence="17 18">TUFC12733</strain>
    </source>
</reference>
<proteinExistence type="inferred from homology"/>
<evidence type="ECO:0000256" key="4">
    <source>
        <dbReference type="ARBA" id="ARBA00012681"/>
    </source>
</evidence>
<keyword evidence="7" id="KW-1000">Mitochondrion outer membrane</keyword>
<keyword evidence="11 15" id="KW-0472">Membrane</keyword>
<dbReference type="InterPro" id="IPR050214">
    <property type="entry name" value="Cys_Synth/Cystath_Beta-Synth"/>
</dbReference>
<dbReference type="PROSITE" id="PS00901">
    <property type="entry name" value="CYS_SYNTHASE"/>
    <property type="match status" value="1"/>
</dbReference>
<evidence type="ECO:0000256" key="12">
    <source>
        <dbReference type="ARBA" id="ARBA00047931"/>
    </source>
</evidence>
<evidence type="ECO:0000256" key="15">
    <source>
        <dbReference type="SAM" id="Phobius"/>
    </source>
</evidence>
<dbReference type="FunFam" id="3.40.50.1100:FF:000096">
    <property type="entry name" value="Related to cysteine synthase"/>
    <property type="match status" value="1"/>
</dbReference>
<name>A0A167GCA8_CALVF</name>
<dbReference type="FunFam" id="3.40.50.1100:FF:000049">
    <property type="entry name" value="Cysteine synthase, putative"/>
    <property type="match status" value="1"/>
</dbReference>
<keyword evidence="5" id="KW-0808">Transferase</keyword>
<dbReference type="AlphaFoldDB" id="A0A167GCA8"/>
<dbReference type="GO" id="GO:0005741">
    <property type="term" value="C:mitochondrial outer membrane"/>
    <property type="evidence" value="ECO:0007669"/>
    <property type="project" value="UniProtKB-SubCell"/>
</dbReference>
<keyword evidence="6 15" id="KW-0812">Transmembrane</keyword>
<evidence type="ECO:0000256" key="8">
    <source>
        <dbReference type="ARBA" id="ARBA00022898"/>
    </source>
</evidence>
<evidence type="ECO:0000256" key="5">
    <source>
        <dbReference type="ARBA" id="ARBA00022679"/>
    </source>
</evidence>
<comment type="cofactor">
    <cofactor evidence="1">
        <name>pyridoxal 5'-phosphate</name>
        <dbReference type="ChEBI" id="CHEBI:597326"/>
    </cofactor>
</comment>
<evidence type="ECO:0000256" key="14">
    <source>
        <dbReference type="SAM" id="MobiDB-lite"/>
    </source>
</evidence>
<dbReference type="CDD" id="cd01561">
    <property type="entry name" value="CBS_like"/>
    <property type="match status" value="1"/>
</dbReference>
<evidence type="ECO:0000256" key="13">
    <source>
        <dbReference type="ARBA" id="ARBA00078545"/>
    </source>
</evidence>
<dbReference type="STRING" id="1330018.A0A167GCA8"/>
<comment type="subcellular location">
    <subcellularLocation>
        <location evidence="2">Mitochondrion outer membrane</location>
        <topology evidence="2">Single-pass membrane protein</topology>
    </subcellularLocation>
</comment>
<organism evidence="17 18">
    <name type="scientific">Calocera viscosa (strain TUFC12733)</name>
    <dbReference type="NCBI Taxonomy" id="1330018"/>
    <lineage>
        <taxon>Eukaryota</taxon>
        <taxon>Fungi</taxon>
        <taxon>Dikarya</taxon>
        <taxon>Basidiomycota</taxon>
        <taxon>Agaricomycotina</taxon>
        <taxon>Dacrymycetes</taxon>
        <taxon>Dacrymycetales</taxon>
        <taxon>Dacrymycetaceae</taxon>
        <taxon>Calocera</taxon>
    </lineage>
</organism>
<evidence type="ECO:0000259" key="16">
    <source>
        <dbReference type="Pfam" id="PF00291"/>
    </source>
</evidence>
<comment type="catalytic activity">
    <reaction evidence="12">
        <text>O-acetyl-L-serine + hydrogen sulfide = L-cysteine + acetate</text>
        <dbReference type="Rhea" id="RHEA:14829"/>
        <dbReference type="ChEBI" id="CHEBI:29919"/>
        <dbReference type="ChEBI" id="CHEBI:30089"/>
        <dbReference type="ChEBI" id="CHEBI:35235"/>
        <dbReference type="ChEBI" id="CHEBI:58340"/>
        <dbReference type="EC" id="2.5.1.47"/>
    </reaction>
</comment>
<dbReference type="EMBL" id="KV417343">
    <property type="protein sequence ID" value="KZO90403.1"/>
    <property type="molecule type" value="Genomic_DNA"/>
</dbReference>
<evidence type="ECO:0000256" key="6">
    <source>
        <dbReference type="ARBA" id="ARBA00022692"/>
    </source>
</evidence>
<evidence type="ECO:0000256" key="10">
    <source>
        <dbReference type="ARBA" id="ARBA00023128"/>
    </source>
</evidence>
<dbReference type="InterPro" id="IPR001926">
    <property type="entry name" value="TrpB-like_PALP"/>
</dbReference>
<comment type="similarity">
    <text evidence="3">Belongs to the cysteine synthase/cystathionine beta-synthase family.</text>
</comment>
<evidence type="ECO:0000256" key="3">
    <source>
        <dbReference type="ARBA" id="ARBA00007103"/>
    </source>
</evidence>
<feature type="region of interest" description="Disordered" evidence="14">
    <location>
        <begin position="222"/>
        <end position="242"/>
    </location>
</feature>
<evidence type="ECO:0000313" key="18">
    <source>
        <dbReference type="Proteomes" id="UP000076738"/>
    </source>
</evidence>
<keyword evidence="18" id="KW-1185">Reference proteome</keyword>
<accession>A0A167GCA8</accession>
<dbReference type="EC" id="2.5.1.47" evidence="4"/>
<gene>
    <name evidence="17" type="ORF">CALVIDRAFT_490519</name>
</gene>
<dbReference type="PANTHER" id="PTHR10314">
    <property type="entry name" value="CYSTATHIONINE BETA-SYNTHASE"/>
    <property type="match status" value="1"/>
</dbReference>
<feature type="compositionally biased region" description="Low complexity" evidence="14">
    <location>
        <begin position="224"/>
        <end position="233"/>
    </location>
</feature>
<evidence type="ECO:0000256" key="1">
    <source>
        <dbReference type="ARBA" id="ARBA00001933"/>
    </source>
</evidence>
<keyword evidence="8" id="KW-0663">Pyridoxal phosphate</keyword>
<dbReference type="Pfam" id="PF00291">
    <property type="entry name" value="PALP"/>
    <property type="match status" value="2"/>
</dbReference>
<evidence type="ECO:0000256" key="11">
    <source>
        <dbReference type="ARBA" id="ARBA00023136"/>
    </source>
</evidence>
<evidence type="ECO:0000256" key="9">
    <source>
        <dbReference type="ARBA" id="ARBA00022989"/>
    </source>
</evidence>
<feature type="domain" description="Tryptophan synthase beta chain-like PALP" evidence="16">
    <location>
        <begin position="262"/>
        <end position="445"/>
    </location>
</feature>
<dbReference type="GO" id="GO:0004124">
    <property type="term" value="F:cysteine synthase activity"/>
    <property type="evidence" value="ECO:0007669"/>
    <property type="project" value="UniProtKB-EC"/>
</dbReference>
<evidence type="ECO:0000256" key="2">
    <source>
        <dbReference type="ARBA" id="ARBA00004572"/>
    </source>
</evidence>
<dbReference type="SUPFAM" id="SSF53686">
    <property type="entry name" value="Tryptophan synthase beta subunit-like PLP-dependent enzymes"/>
    <property type="match status" value="1"/>
</dbReference>
<sequence>MPDWASLPWLSLPFWRALWPPHLPRKPLHALLLGIVAGLTISLSSASVGLYLEHRRREPLLRRVPPRPIEIRKDEVVRGITGLIGNTPLLRIESLSEATGCNILGKCEFLNPGGSVKDRVALKMIEDAEEQGLLHPNSGSMIFEGTVGSTGISLATVARARGYETTIIMPDDVSTEKRQTLLCLGAHVEQVRPASIVDQKQFVNLARQRALEFGRTTLPQKSLTDAAEAAAKPTPTPPTEDMVVASQASPTEALHQADGGARGLALEEAPRGFFADQFENRSNHDAHYLGTGPEIWRQTNGVIDAFVAGAGTGGTISGTGQYLKEMKPELVVALADPEGSGLYNKIRYGVMFDPKEKEGSKRRHQVDTVVEGIGINRLTKNFELGLPIIDTAYRVTDAEAVAMSRYLVKHDGLFLGSSSACNLVAAIRLARKLGKGHTIVTILCDSGNRHYSKFWNDEYLKKAGIPIDLSIVADLVDGRERTTS</sequence>
<dbReference type="InterPro" id="IPR036052">
    <property type="entry name" value="TrpB-like_PALP_sf"/>
</dbReference>
<protein>
    <recommendedName>
        <fullName evidence="4">cysteine synthase</fullName>
        <ecNumber evidence="4">2.5.1.47</ecNumber>
    </recommendedName>
    <alternativeName>
        <fullName evidence="13">Cysteine synthase-like protein</fullName>
    </alternativeName>
</protein>
<keyword evidence="9 15" id="KW-1133">Transmembrane helix</keyword>
<evidence type="ECO:0000313" key="17">
    <source>
        <dbReference type="EMBL" id="KZO90403.1"/>
    </source>
</evidence>
<dbReference type="Gene3D" id="3.40.50.1100">
    <property type="match status" value="2"/>
</dbReference>
<dbReference type="OrthoDB" id="10259545at2759"/>